<accession>A0A8I0GAH6</accession>
<dbReference type="InterPro" id="IPR023214">
    <property type="entry name" value="HAD_sf"/>
</dbReference>
<name>A0A8I0GAH6_9ACTO</name>
<protein>
    <submittedName>
        <fullName evidence="1">HAD family phosphatase</fullName>
    </submittedName>
</protein>
<reference evidence="1 2" key="1">
    <citation type="submission" date="2020-08" db="EMBL/GenBank/DDBJ databases">
        <title>Winkia gen. nov., sp. nov., isolated from faeces of the Anser albifrons in China.</title>
        <authorList>
            <person name="Liu Q."/>
        </authorList>
    </citation>
    <scope>NUCLEOTIDE SEQUENCE [LARGE SCALE GENOMIC DNA]</scope>
    <source>
        <strain evidence="1 2">C62</strain>
    </source>
</reference>
<dbReference type="NCBIfam" id="TIGR01509">
    <property type="entry name" value="HAD-SF-IA-v3"/>
    <property type="match status" value="1"/>
</dbReference>
<evidence type="ECO:0000313" key="1">
    <source>
        <dbReference type="EMBL" id="MBD3688681.1"/>
    </source>
</evidence>
<evidence type="ECO:0000313" key="2">
    <source>
        <dbReference type="Proteomes" id="UP000627538"/>
    </source>
</evidence>
<dbReference type="RefSeq" id="WP_191070793.1">
    <property type="nucleotide sequence ID" value="NZ_JACRUO010000001.1"/>
</dbReference>
<dbReference type="AlphaFoldDB" id="A0A8I0GAH6"/>
<proteinExistence type="predicted"/>
<gene>
    <name evidence="1" type="ORF">H8R10_00265</name>
</gene>
<dbReference type="PANTHER" id="PTHR43481:SF4">
    <property type="entry name" value="GLYCEROL-1-PHOSPHATE PHOSPHOHYDROLASE 1-RELATED"/>
    <property type="match status" value="1"/>
</dbReference>
<dbReference type="SFLD" id="SFLDG01129">
    <property type="entry name" value="C1.5:_HAD__Beta-PGM__Phosphata"/>
    <property type="match status" value="1"/>
</dbReference>
<dbReference type="SUPFAM" id="SSF56784">
    <property type="entry name" value="HAD-like"/>
    <property type="match status" value="1"/>
</dbReference>
<dbReference type="InterPro" id="IPR023198">
    <property type="entry name" value="PGP-like_dom2"/>
</dbReference>
<sequence length="215" mass="22827">MSIRAVLFDMDGTLIDSEPRWQASEAAIMESWGGEAWTPELGRSCTGQPLRVTARNMLDHAGRSGDEVAVVDELLHAMATSYRRDGVPWMPGALRLLAGLRQAQIATGLISSSYRILLAPVIDSAGPDVFDVSIAGDEVERAKPHPDPYLCAASRLGLDITECVVVEDSASGMAAARASGARVVGLSGPLGHAWPEADMTVREVGDLTVEALRSC</sequence>
<dbReference type="InterPro" id="IPR051806">
    <property type="entry name" value="HAD-like_SPP"/>
</dbReference>
<organism evidence="1 2">
    <name type="scientific">Nanchangia anserum</name>
    <dbReference type="NCBI Taxonomy" id="2692125"/>
    <lineage>
        <taxon>Bacteria</taxon>
        <taxon>Bacillati</taxon>
        <taxon>Actinomycetota</taxon>
        <taxon>Actinomycetes</taxon>
        <taxon>Actinomycetales</taxon>
        <taxon>Actinomycetaceae</taxon>
        <taxon>Nanchangia</taxon>
    </lineage>
</organism>
<dbReference type="Pfam" id="PF13419">
    <property type="entry name" value="HAD_2"/>
    <property type="match status" value="1"/>
</dbReference>
<dbReference type="GO" id="GO:0050308">
    <property type="term" value="F:sugar-phosphatase activity"/>
    <property type="evidence" value="ECO:0007669"/>
    <property type="project" value="TreeGrafter"/>
</dbReference>
<dbReference type="Proteomes" id="UP000627538">
    <property type="component" value="Unassembled WGS sequence"/>
</dbReference>
<dbReference type="PANTHER" id="PTHR43481">
    <property type="entry name" value="FRUCTOSE-1-PHOSPHATE PHOSPHATASE"/>
    <property type="match status" value="1"/>
</dbReference>
<dbReference type="CDD" id="cd07505">
    <property type="entry name" value="HAD_BPGM-like"/>
    <property type="match status" value="1"/>
</dbReference>
<dbReference type="EMBL" id="JACRUO010000001">
    <property type="protein sequence ID" value="MBD3688681.1"/>
    <property type="molecule type" value="Genomic_DNA"/>
</dbReference>
<dbReference type="PRINTS" id="PR00413">
    <property type="entry name" value="HADHALOGNASE"/>
</dbReference>
<comment type="caution">
    <text evidence="1">The sequence shown here is derived from an EMBL/GenBank/DDBJ whole genome shotgun (WGS) entry which is preliminary data.</text>
</comment>
<dbReference type="InterPro" id="IPR006439">
    <property type="entry name" value="HAD-SF_hydro_IA"/>
</dbReference>
<dbReference type="SFLD" id="SFLDS00003">
    <property type="entry name" value="Haloacid_Dehalogenase"/>
    <property type="match status" value="1"/>
</dbReference>
<dbReference type="Gene3D" id="1.10.150.240">
    <property type="entry name" value="Putative phosphatase, domain 2"/>
    <property type="match status" value="1"/>
</dbReference>
<keyword evidence="2" id="KW-1185">Reference proteome</keyword>
<dbReference type="Gene3D" id="3.40.50.1000">
    <property type="entry name" value="HAD superfamily/HAD-like"/>
    <property type="match status" value="1"/>
</dbReference>
<dbReference type="InterPro" id="IPR036412">
    <property type="entry name" value="HAD-like_sf"/>
</dbReference>
<dbReference type="InterPro" id="IPR041492">
    <property type="entry name" value="HAD_2"/>
</dbReference>